<evidence type="ECO:0000256" key="4">
    <source>
        <dbReference type="ARBA" id="ARBA00023136"/>
    </source>
</evidence>
<dbReference type="GO" id="GO:0022857">
    <property type="term" value="F:transmembrane transporter activity"/>
    <property type="evidence" value="ECO:0007669"/>
    <property type="project" value="InterPro"/>
</dbReference>
<dbReference type="Gene3D" id="1.20.1720.10">
    <property type="entry name" value="Multidrug resistance protein D"/>
    <property type="match status" value="1"/>
</dbReference>
<dbReference type="GO" id="GO:0005886">
    <property type="term" value="C:plasma membrane"/>
    <property type="evidence" value="ECO:0007669"/>
    <property type="project" value="TreeGrafter"/>
</dbReference>
<keyword evidence="3 5" id="KW-1133">Transmembrane helix</keyword>
<feature type="transmembrane region" description="Helical" evidence="5">
    <location>
        <begin position="406"/>
        <end position="430"/>
    </location>
</feature>
<feature type="transmembrane region" description="Helical" evidence="5">
    <location>
        <begin position="79"/>
        <end position="99"/>
    </location>
</feature>
<feature type="transmembrane region" description="Helical" evidence="5">
    <location>
        <begin position="138"/>
        <end position="158"/>
    </location>
</feature>
<dbReference type="FunFam" id="1.20.1250.20:FF:000196">
    <property type="entry name" value="MFS toxin efflux pump (AflT)"/>
    <property type="match status" value="1"/>
</dbReference>
<dbReference type="PROSITE" id="PS50850">
    <property type="entry name" value="MFS"/>
    <property type="match status" value="1"/>
</dbReference>
<dbReference type="InterPro" id="IPR036259">
    <property type="entry name" value="MFS_trans_sf"/>
</dbReference>
<dbReference type="Pfam" id="PF07690">
    <property type="entry name" value="MFS_1"/>
    <property type="match status" value="1"/>
</dbReference>
<feature type="transmembrane region" description="Helical" evidence="5">
    <location>
        <begin position="237"/>
        <end position="259"/>
    </location>
</feature>
<feature type="transmembrane region" description="Helical" evidence="5">
    <location>
        <begin position="105"/>
        <end position="126"/>
    </location>
</feature>
<dbReference type="Proteomes" id="UP000799779">
    <property type="component" value="Unassembled WGS sequence"/>
</dbReference>
<organism evidence="7 8">
    <name type="scientific">Amniculicola lignicola CBS 123094</name>
    <dbReference type="NCBI Taxonomy" id="1392246"/>
    <lineage>
        <taxon>Eukaryota</taxon>
        <taxon>Fungi</taxon>
        <taxon>Dikarya</taxon>
        <taxon>Ascomycota</taxon>
        <taxon>Pezizomycotina</taxon>
        <taxon>Dothideomycetes</taxon>
        <taxon>Pleosporomycetidae</taxon>
        <taxon>Pleosporales</taxon>
        <taxon>Amniculicolaceae</taxon>
        <taxon>Amniculicola</taxon>
    </lineage>
</organism>
<protein>
    <submittedName>
        <fullName evidence="7">Permease of the major facilitator superfamily</fullName>
    </submittedName>
</protein>
<comment type="subcellular location">
    <subcellularLocation>
        <location evidence="1">Membrane</location>
        <topology evidence="1">Multi-pass membrane protein</topology>
    </subcellularLocation>
</comment>
<sequence length="533" mass="56990">MAEPRYLQGRQLAIVIASLWLGTMLVAIDNTIIGTAVPEISAQFNALEDVAWYGSGYLLTVTAFGPTFGRLFKFFDPKYTYLVAIAVFEVGSVLCAAAPNSYSFIIGRAVAGAGAAGLFQGALTIIGLTTPMEERPMYNSIVASVFGLAMGFGPPLGGVLTDSIGWRWCFWINLPIGGVVMALLFFFLHLKETHNADRKLRLLLKIKKLDFGGGFLVFAAVCSLLLALQWGGSRYKWSSPTIVGLFVTLSVVLVAFVVLQLRLGENGTIPPRIISQRSVLMGSLLICFSQSASMVLAYYLPFYFQAVQGTSAVVSGVRYLPLVLPQVVALVVSGGIATKTGHYVSLMVGGQSVAAIGLGLLTKIDIHTKTVEWATYLVVSGLGIGAAATLPFAALQAVLEDEDMPVGNAIVTFFSQVGGSISVGIAQNLFYNTVSREVRRTVDGISPELITHVGATQLRSLNLPLETLFKVRVAFSRGVSSTLFLALALAAVGIFFAAGMEWKNLKVAAAERRHKEALARNATDDTELGGLRV</sequence>
<feature type="transmembrane region" description="Helical" evidence="5">
    <location>
        <begin position="50"/>
        <end position="72"/>
    </location>
</feature>
<evidence type="ECO:0000256" key="5">
    <source>
        <dbReference type="SAM" id="Phobius"/>
    </source>
</evidence>
<dbReference type="SUPFAM" id="SSF103473">
    <property type="entry name" value="MFS general substrate transporter"/>
    <property type="match status" value="1"/>
</dbReference>
<dbReference type="AlphaFoldDB" id="A0A6A5WAV9"/>
<dbReference type="PANTHER" id="PTHR23501:SF199">
    <property type="entry name" value="MFS EFFLUX TRANSPORTER INPD-RELATED"/>
    <property type="match status" value="1"/>
</dbReference>
<evidence type="ECO:0000256" key="2">
    <source>
        <dbReference type="ARBA" id="ARBA00022692"/>
    </source>
</evidence>
<dbReference type="InterPro" id="IPR020846">
    <property type="entry name" value="MFS_dom"/>
</dbReference>
<name>A0A6A5WAV9_9PLEO</name>
<reference evidence="7" key="1">
    <citation type="journal article" date="2020" name="Stud. Mycol.">
        <title>101 Dothideomycetes genomes: a test case for predicting lifestyles and emergence of pathogens.</title>
        <authorList>
            <person name="Haridas S."/>
            <person name="Albert R."/>
            <person name="Binder M."/>
            <person name="Bloem J."/>
            <person name="Labutti K."/>
            <person name="Salamov A."/>
            <person name="Andreopoulos B."/>
            <person name="Baker S."/>
            <person name="Barry K."/>
            <person name="Bills G."/>
            <person name="Bluhm B."/>
            <person name="Cannon C."/>
            <person name="Castanera R."/>
            <person name="Culley D."/>
            <person name="Daum C."/>
            <person name="Ezra D."/>
            <person name="Gonzalez J."/>
            <person name="Henrissat B."/>
            <person name="Kuo A."/>
            <person name="Liang C."/>
            <person name="Lipzen A."/>
            <person name="Lutzoni F."/>
            <person name="Magnuson J."/>
            <person name="Mondo S."/>
            <person name="Nolan M."/>
            <person name="Ohm R."/>
            <person name="Pangilinan J."/>
            <person name="Park H.-J."/>
            <person name="Ramirez L."/>
            <person name="Alfaro M."/>
            <person name="Sun H."/>
            <person name="Tritt A."/>
            <person name="Yoshinaga Y."/>
            <person name="Zwiers L.-H."/>
            <person name="Turgeon B."/>
            <person name="Goodwin S."/>
            <person name="Spatafora J."/>
            <person name="Crous P."/>
            <person name="Grigoriev I."/>
        </authorList>
    </citation>
    <scope>NUCLEOTIDE SEQUENCE</scope>
    <source>
        <strain evidence="7">CBS 123094</strain>
    </source>
</reference>
<evidence type="ECO:0000256" key="1">
    <source>
        <dbReference type="ARBA" id="ARBA00004141"/>
    </source>
</evidence>
<dbReference type="Gene3D" id="1.20.1250.20">
    <property type="entry name" value="MFS general substrate transporter like domains"/>
    <property type="match status" value="1"/>
</dbReference>
<keyword evidence="8" id="KW-1185">Reference proteome</keyword>
<feature type="transmembrane region" description="Helical" evidence="5">
    <location>
        <begin position="279"/>
        <end position="299"/>
    </location>
</feature>
<feature type="domain" description="Major facilitator superfamily (MFS) profile" evidence="6">
    <location>
        <begin position="15"/>
        <end position="505"/>
    </location>
</feature>
<dbReference type="InterPro" id="IPR011701">
    <property type="entry name" value="MFS"/>
</dbReference>
<evidence type="ECO:0000256" key="3">
    <source>
        <dbReference type="ARBA" id="ARBA00022989"/>
    </source>
</evidence>
<dbReference type="CDD" id="cd17502">
    <property type="entry name" value="MFS_Azr1_MDR_like"/>
    <property type="match status" value="1"/>
</dbReference>
<feature type="transmembrane region" description="Helical" evidence="5">
    <location>
        <begin position="373"/>
        <end position="394"/>
    </location>
</feature>
<feature type="transmembrane region" description="Helical" evidence="5">
    <location>
        <begin position="211"/>
        <end position="231"/>
    </location>
</feature>
<evidence type="ECO:0000259" key="6">
    <source>
        <dbReference type="PROSITE" id="PS50850"/>
    </source>
</evidence>
<keyword evidence="2 5" id="KW-0812">Transmembrane</keyword>
<evidence type="ECO:0000313" key="8">
    <source>
        <dbReference type="Proteomes" id="UP000799779"/>
    </source>
</evidence>
<dbReference type="OrthoDB" id="10021397at2759"/>
<keyword evidence="4 5" id="KW-0472">Membrane</keyword>
<evidence type="ECO:0000313" key="7">
    <source>
        <dbReference type="EMBL" id="KAF1994746.1"/>
    </source>
</evidence>
<accession>A0A6A5WAV9</accession>
<feature type="transmembrane region" description="Helical" evidence="5">
    <location>
        <begin position="319"/>
        <end position="336"/>
    </location>
</feature>
<dbReference type="EMBL" id="ML977652">
    <property type="protein sequence ID" value="KAF1994746.1"/>
    <property type="molecule type" value="Genomic_DNA"/>
</dbReference>
<feature type="transmembrane region" description="Helical" evidence="5">
    <location>
        <begin position="170"/>
        <end position="190"/>
    </location>
</feature>
<dbReference type="PANTHER" id="PTHR23501">
    <property type="entry name" value="MAJOR FACILITATOR SUPERFAMILY"/>
    <property type="match status" value="1"/>
</dbReference>
<gene>
    <name evidence="7" type="ORF">P154DRAFT_501374</name>
</gene>
<feature type="transmembrane region" description="Helical" evidence="5">
    <location>
        <begin position="12"/>
        <end position="38"/>
    </location>
</feature>
<feature type="transmembrane region" description="Helical" evidence="5">
    <location>
        <begin position="478"/>
        <end position="498"/>
    </location>
</feature>
<proteinExistence type="predicted"/>